<dbReference type="GO" id="GO:0022857">
    <property type="term" value="F:transmembrane transporter activity"/>
    <property type="evidence" value="ECO:0007669"/>
    <property type="project" value="InterPro"/>
</dbReference>
<feature type="transmembrane region" description="Helical" evidence="7">
    <location>
        <begin position="92"/>
        <end position="114"/>
    </location>
</feature>
<dbReference type="InterPro" id="IPR011701">
    <property type="entry name" value="MFS"/>
</dbReference>
<feature type="transmembrane region" description="Helical" evidence="7">
    <location>
        <begin position="120"/>
        <end position="140"/>
    </location>
</feature>
<dbReference type="Proteomes" id="UP000031890">
    <property type="component" value="Chromosome"/>
</dbReference>
<feature type="transmembrane region" description="Helical" evidence="7">
    <location>
        <begin position="178"/>
        <end position="200"/>
    </location>
</feature>
<organism evidence="9 10">
    <name type="scientific">Corynebacterium singulare</name>
    <dbReference type="NCBI Taxonomy" id="161899"/>
    <lineage>
        <taxon>Bacteria</taxon>
        <taxon>Bacillati</taxon>
        <taxon>Actinomycetota</taxon>
        <taxon>Actinomycetes</taxon>
        <taxon>Mycobacteriales</taxon>
        <taxon>Corynebacteriaceae</taxon>
        <taxon>Corynebacterium</taxon>
    </lineage>
</organism>
<dbReference type="RefSeq" id="WP_042532268.1">
    <property type="nucleotide sequence ID" value="NZ_CP010827.1"/>
</dbReference>
<feature type="transmembrane region" description="Helical" evidence="7">
    <location>
        <begin position="60"/>
        <end position="80"/>
    </location>
</feature>
<evidence type="ECO:0000256" key="7">
    <source>
        <dbReference type="SAM" id="Phobius"/>
    </source>
</evidence>
<feature type="transmembrane region" description="Helical" evidence="7">
    <location>
        <begin position="317"/>
        <end position="336"/>
    </location>
</feature>
<dbReference type="STRING" id="161899.CSING_11355"/>
<keyword evidence="3" id="KW-1003">Cell membrane</keyword>
<evidence type="ECO:0000256" key="2">
    <source>
        <dbReference type="ARBA" id="ARBA00022448"/>
    </source>
</evidence>
<dbReference type="PANTHER" id="PTHR42718">
    <property type="entry name" value="MAJOR FACILITATOR SUPERFAMILY MULTIDRUG TRANSPORTER MFSC"/>
    <property type="match status" value="1"/>
</dbReference>
<dbReference type="OrthoDB" id="9781469at2"/>
<sequence>MTDAQTTDLTDATDALRSSAPRRWTFFGVISLGLLMIGLDNSILYTALPELSEQLHATSLQQLWIINAYALMLAGLLLGTGTLGDKIGHRRMFVIGLWIFGIASLTAALAPGAWELVAARAFLGLGASIMMPATLALIRLTFEDEIERNTAIGIWGSIAVVGAAAGPTVGGFLLEHFWWGSVFLVNVPIVVIALVLTAFLAPPNVANPAKQWDALSSFYALVTLASLVLVIKSLASSHLNATLIGGALAACLIGAILFTRRQGKLKEPLLTFDIFRSPIFTGGVLAAAGAMFGMAGLEMTTTQKLQLVDQYSPLHAGLIISLIALAALPMSALGGANLHRWGFLPIICGGFLFMAAGIACVVWGGNRDIFAAYLAGLLLTGVGAGLVMSVSSTAIIGAAPASRSGMAAGVEEVSYEFGTLLSIAVTGSLVPLLFQRGLPEDVQELGMEALHSPDLGAAPAGAYTDAYLTTAAGLAVVMLLFAAVTGWCFRHNPTSGGADATRE</sequence>
<dbReference type="KEGG" id="csx:CSING_11355"/>
<dbReference type="InterPro" id="IPR036259">
    <property type="entry name" value="MFS_trans_sf"/>
</dbReference>
<comment type="subcellular location">
    <subcellularLocation>
        <location evidence="1">Cell membrane</location>
        <topology evidence="1">Multi-pass membrane protein</topology>
    </subcellularLocation>
</comment>
<evidence type="ECO:0000259" key="8">
    <source>
        <dbReference type="PROSITE" id="PS50850"/>
    </source>
</evidence>
<dbReference type="HOGENOM" id="CLU_000960_28_2_11"/>
<dbReference type="PANTHER" id="PTHR42718:SF47">
    <property type="entry name" value="METHYL VIOLOGEN RESISTANCE PROTEIN SMVA"/>
    <property type="match status" value="1"/>
</dbReference>
<dbReference type="AlphaFoldDB" id="A0A0B6ETD2"/>
<dbReference type="Gene3D" id="1.20.1250.20">
    <property type="entry name" value="MFS general substrate transporter like domains"/>
    <property type="match status" value="1"/>
</dbReference>
<gene>
    <name evidence="9" type="ORF">CSING_11355</name>
</gene>
<feature type="transmembrane region" description="Helical" evidence="7">
    <location>
        <begin position="152"/>
        <end position="172"/>
    </location>
</feature>
<dbReference type="Pfam" id="PF07690">
    <property type="entry name" value="MFS_1"/>
    <property type="match status" value="1"/>
</dbReference>
<feature type="domain" description="Major facilitator superfamily (MFS) profile" evidence="8">
    <location>
        <begin position="26"/>
        <end position="490"/>
    </location>
</feature>
<dbReference type="InterPro" id="IPR020846">
    <property type="entry name" value="MFS_dom"/>
</dbReference>
<dbReference type="SUPFAM" id="SSF103473">
    <property type="entry name" value="MFS general substrate transporter"/>
    <property type="match status" value="1"/>
</dbReference>
<dbReference type="PROSITE" id="PS50850">
    <property type="entry name" value="MFS"/>
    <property type="match status" value="1"/>
</dbReference>
<accession>A0A0B6ETD2</accession>
<feature type="transmembrane region" description="Helical" evidence="7">
    <location>
        <begin position="212"/>
        <end position="231"/>
    </location>
</feature>
<dbReference type="Gene3D" id="1.20.1720.10">
    <property type="entry name" value="Multidrug resistance protein D"/>
    <property type="match status" value="1"/>
</dbReference>
<feature type="transmembrane region" description="Helical" evidence="7">
    <location>
        <begin position="466"/>
        <end position="489"/>
    </location>
</feature>
<dbReference type="GO" id="GO:0005886">
    <property type="term" value="C:plasma membrane"/>
    <property type="evidence" value="ECO:0007669"/>
    <property type="project" value="UniProtKB-SubCell"/>
</dbReference>
<keyword evidence="2" id="KW-0813">Transport</keyword>
<evidence type="ECO:0000256" key="1">
    <source>
        <dbReference type="ARBA" id="ARBA00004651"/>
    </source>
</evidence>
<dbReference type="EMBL" id="CP010827">
    <property type="protein sequence ID" value="AJI79767.1"/>
    <property type="molecule type" value="Genomic_DNA"/>
</dbReference>
<evidence type="ECO:0000313" key="9">
    <source>
        <dbReference type="EMBL" id="AJI79767.1"/>
    </source>
</evidence>
<feature type="transmembrane region" description="Helical" evidence="7">
    <location>
        <begin position="26"/>
        <end position="48"/>
    </location>
</feature>
<dbReference type="CDD" id="cd17321">
    <property type="entry name" value="MFS_MMR_MDR_like"/>
    <property type="match status" value="1"/>
</dbReference>
<evidence type="ECO:0000313" key="10">
    <source>
        <dbReference type="Proteomes" id="UP000031890"/>
    </source>
</evidence>
<protein>
    <submittedName>
        <fullName evidence="9">Arabinose efflux permease family protein</fullName>
    </submittedName>
</protein>
<feature type="transmembrane region" description="Helical" evidence="7">
    <location>
        <begin position="237"/>
        <end position="258"/>
    </location>
</feature>
<keyword evidence="4 7" id="KW-0812">Transmembrane</keyword>
<proteinExistence type="predicted"/>
<feature type="transmembrane region" description="Helical" evidence="7">
    <location>
        <begin position="343"/>
        <end position="364"/>
    </location>
</feature>
<evidence type="ECO:0000256" key="3">
    <source>
        <dbReference type="ARBA" id="ARBA00022475"/>
    </source>
</evidence>
<evidence type="ECO:0000256" key="6">
    <source>
        <dbReference type="ARBA" id="ARBA00023136"/>
    </source>
</evidence>
<evidence type="ECO:0000256" key="4">
    <source>
        <dbReference type="ARBA" id="ARBA00022692"/>
    </source>
</evidence>
<reference evidence="9 10" key="1">
    <citation type="journal article" date="2015" name="Genome Announc.">
        <title>Complete Genome Sequence and Annotation of Corynebacterium singulare DSM 44357, Isolated from a Human Semen Specimen.</title>
        <authorList>
            <person name="Merten M."/>
            <person name="Brinkrolf K."/>
            <person name="Albersmeier A."/>
            <person name="Kutter Y."/>
            <person name="Ruckert C."/>
            <person name="Tauch A."/>
        </authorList>
    </citation>
    <scope>NUCLEOTIDE SEQUENCE [LARGE SCALE GENOMIC DNA]</scope>
    <source>
        <strain evidence="9">IBS B52218</strain>
    </source>
</reference>
<feature type="transmembrane region" description="Helical" evidence="7">
    <location>
        <begin position="370"/>
        <end position="401"/>
    </location>
</feature>
<feature type="transmembrane region" description="Helical" evidence="7">
    <location>
        <begin position="279"/>
        <end position="297"/>
    </location>
</feature>
<name>A0A0B6ETD2_9CORY</name>
<keyword evidence="6 7" id="KW-0472">Membrane</keyword>
<feature type="transmembrane region" description="Helical" evidence="7">
    <location>
        <begin position="413"/>
        <end position="434"/>
    </location>
</feature>
<evidence type="ECO:0000256" key="5">
    <source>
        <dbReference type="ARBA" id="ARBA00022989"/>
    </source>
</evidence>
<keyword evidence="5 7" id="KW-1133">Transmembrane helix</keyword>